<dbReference type="EMBL" id="JARK01000467">
    <property type="protein sequence ID" value="EYC36684.1"/>
    <property type="molecule type" value="Genomic_DNA"/>
</dbReference>
<comment type="caution">
    <text evidence="1">The sequence shown here is derived from an EMBL/GenBank/DDBJ whole genome shotgun (WGS) entry which is preliminary data.</text>
</comment>
<sequence length="125" mass="14499">MWCTSTCVSVFVNAAASMLLHKSQQQHLVVVACRIVSTRLAVLKECDDGSLTQSRAYEPKKSNTLLIIRPLRTIQHYRERPGSLESRTVQTQKSFEHSKLIDYSRQSRVDFRINSKVYSFRIFEF</sequence>
<protein>
    <submittedName>
        <fullName evidence="1">Uncharacterized protein</fullName>
    </submittedName>
</protein>
<organism evidence="1 2">
    <name type="scientific">Ancylostoma ceylanicum</name>
    <dbReference type="NCBI Taxonomy" id="53326"/>
    <lineage>
        <taxon>Eukaryota</taxon>
        <taxon>Metazoa</taxon>
        <taxon>Ecdysozoa</taxon>
        <taxon>Nematoda</taxon>
        <taxon>Chromadorea</taxon>
        <taxon>Rhabditida</taxon>
        <taxon>Rhabditina</taxon>
        <taxon>Rhabditomorpha</taxon>
        <taxon>Strongyloidea</taxon>
        <taxon>Ancylostomatidae</taxon>
        <taxon>Ancylostomatinae</taxon>
        <taxon>Ancylostoma</taxon>
    </lineage>
</organism>
<reference evidence="2" key="1">
    <citation type="journal article" date="2015" name="Nat. Genet.">
        <title>The genome and transcriptome of the zoonotic hookworm Ancylostoma ceylanicum identify infection-specific gene families.</title>
        <authorList>
            <person name="Schwarz E.M."/>
            <person name="Hu Y."/>
            <person name="Antoshechkin I."/>
            <person name="Miller M.M."/>
            <person name="Sternberg P.W."/>
            <person name="Aroian R.V."/>
        </authorList>
    </citation>
    <scope>NUCLEOTIDE SEQUENCE</scope>
    <source>
        <strain evidence="2">HY135</strain>
    </source>
</reference>
<dbReference type="Proteomes" id="UP000024635">
    <property type="component" value="Unassembled WGS sequence"/>
</dbReference>
<keyword evidence="2" id="KW-1185">Reference proteome</keyword>
<evidence type="ECO:0000313" key="2">
    <source>
        <dbReference type="Proteomes" id="UP000024635"/>
    </source>
</evidence>
<evidence type="ECO:0000313" key="1">
    <source>
        <dbReference type="EMBL" id="EYC36684.1"/>
    </source>
</evidence>
<name>A0A016WA21_9BILA</name>
<dbReference type="AlphaFoldDB" id="A0A016WA21"/>
<gene>
    <name evidence="1" type="primary">Acey_s0867.g2772</name>
    <name evidence="1" type="ORF">Y032_0867g2772</name>
</gene>
<proteinExistence type="predicted"/>
<accession>A0A016WA21</accession>